<organism evidence="1 2">
    <name type="scientific">Piloderma croceum (strain F 1598)</name>
    <dbReference type="NCBI Taxonomy" id="765440"/>
    <lineage>
        <taxon>Eukaryota</taxon>
        <taxon>Fungi</taxon>
        <taxon>Dikarya</taxon>
        <taxon>Basidiomycota</taxon>
        <taxon>Agaricomycotina</taxon>
        <taxon>Agaricomycetes</taxon>
        <taxon>Agaricomycetidae</taxon>
        <taxon>Atheliales</taxon>
        <taxon>Atheliaceae</taxon>
        <taxon>Piloderma</taxon>
    </lineage>
</organism>
<dbReference type="EMBL" id="KN832993">
    <property type="protein sequence ID" value="KIM82833.1"/>
    <property type="molecule type" value="Genomic_DNA"/>
</dbReference>
<dbReference type="Proteomes" id="UP000054166">
    <property type="component" value="Unassembled WGS sequence"/>
</dbReference>
<proteinExistence type="predicted"/>
<sequence length="61" mass="6794">MKGKGTIEPIKPPLGTCRYSYVGRNHPLLWIIALVKKFKQSQAAIDWRGSVSLAVMPLNTI</sequence>
<reference evidence="1 2" key="1">
    <citation type="submission" date="2014-04" db="EMBL/GenBank/DDBJ databases">
        <authorList>
            <consortium name="DOE Joint Genome Institute"/>
            <person name="Kuo A."/>
            <person name="Tarkka M."/>
            <person name="Buscot F."/>
            <person name="Kohler A."/>
            <person name="Nagy L.G."/>
            <person name="Floudas D."/>
            <person name="Copeland A."/>
            <person name="Barry K.W."/>
            <person name="Cichocki N."/>
            <person name="Veneault-Fourrey C."/>
            <person name="LaButti K."/>
            <person name="Lindquist E.A."/>
            <person name="Lipzen A."/>
            <person name="Lundell T."/>
            <person name="Morin E."/>
            <person name="Murat C."/>
            <person name="Sun H."/>
            <person name="Tunlid A."/>
            <person name="Henrissat B."/>
            <person name="Grigoriev I.V."/>
            <person name="Hibbett D.S."/>
            <person name="Martin F."/>
            <person name="Nordberg H.P."/>
            <person name="Cantor M.N."/>
            <person name="Hua S.X."/>
        </authorList>
    </citation>
    <scope>NUCLEOTIDE SEQUENCE [LARGE SCALE GENOMIC DNA]</scope>
    <source>
        <strain evidence="1 2">F 1598</strain>
    </source>
</reference>
<keyword evidence="2" id="KW-1185">Reference proteome</keyword>
<accession>A0A0C3B959</accession>
<name>A0A0C3B959_PILCF</name>
<dbReference type="AlphaFoldDB" id="A0A0C3B959"/>
<dbReference type="InParanoid" id="A0A0C3B959"/>
<gene>
    <name evidence="1" type="ORF">PILCRDRAFT_820121</name>
</gene>
<protein>
    <submittedName>
        <fullName evidence="1">Uncharacterized protein</fullName>
    </submittedName>
</protein>
<reference evidence="2" key="2">
    <citation type="submission" date="2015-01" db="EMBL/GenBank/DDBJ databases">
        <title>Evolutionary Origins and Diversification of the Mycorrhizal Mutualists.</title>
        <authorList>
            <consortium name="DOE Joint Genome Institute"/>
            <consortium name="Mycorrhizal Genomics Consortium"/>
            <person name="Kohler A."/>
            <person name="Kuo A."/>
            <person name="Nagy L.G."/>
            <person name="Floudas D."/>
            <person name="Copeland A."/>
            <person name="Barry K.W."/>
            <person name="Cichocki N."/>
            <person name="Veneault-Fourrey C."/>
            <person name="LaButti K."/>
            <person name="Lindquist E.A."/>
            <person name="Lipzen A."/>
            <person name="Lundell T."/>
            <person name="Morin E."/>
            <person name="Murat C."/>
            <person name="Riley R."/>
            <person name="Ohm R."/>
            <person name="Sun H."/>
            <person name="Tunlid A."/>
            <person name="Henrissat B."/>
            <person name="Grigoriev I.V."/>
            <person name="Hibbett D.S."/>
            <person name="Martin F."/>
        </authorList>
    </citation>
    <scope>NUCLEOTIDE SEQUENCE [LARGE SCALE GENOMIC DNA]</scope>
    <source>
        <strain evidence="2">F 1598</strain>
    </source>
</reference>
<evidence type="ECO:0000313" key="2">
    <source>
        <dbReference type="Proteomes" id="UP000054166"/>
    </source>
</evidence>
<evidence type="ECO:0000313" key="1">
    <source>
        <dbReference type="EMBL" id="KIM82833.1"/>
    </source>
</evidence>
<dbReference type="HOGENOM" id="CLU_2923462_0_0_1"/>